<feature type="compositionally biased region" description="Pro residues" evidence="1">
    <location>
        <begin position="55"/>
        <end position="66"/>
    </location>
</feature>
<gene>
    <name evidence="3" type="ORF">BJ994_003199</name>
</gene>
<proteinExistence type="predicted"/>
<dbReference type="Proteomes" id="UP000547458">
    <property type="component" value="Unassembled WGS sequence"/>
</dbReference>
<comment type="caution">
    <text evidence="3">The sequence shown here is derived from an EMBL/GenBank/DDBJ whole genome shotgun (WGS) entry which is preliminary data.</text>
</comment>
<dbReference type="Pfam" id="PF13453">
    <property type="entry name" value="Zn_ribbon_TFIIB"/>
    <property type="match status" value="1"/>
</dbReference>
<organism evidence="3 4">
    <name type="scientific">Arthrobacter pigmenti</name>
    <dbReference type="NCBI Taxonomy" id="271432"/>
    <lineage>
        <taxon>Bacteria</taxon>
        <taxon>Bacillati</taxon>
        <taxon>Actinomycetota</taxon>
        <taxon>Actinomycetes</taxon>
        <taxon>Micrococcales</taxon>
        <taxon>Micrococcaceae</taxon>
        <taxon>Arthrobacter</taxon>
    </lineage>
</organism>
<feature type="region of interest" description="Disordered" evidence="1">
    <location>
        <begin position="47"/>
        <end position="131"/>
    </location>
</feature>
<name>A0A846RLM3_9MICC</name>
<feature type="domain" description="Transcription factor zinc-finger" evidence="2">
    <location>
        <begin position="2"/>
        <end position="42"/>
    </location>
</feature>
<protein>
    <recommendedName>
        <fullName evidence="2">Transcription factor zinc-finger domain-containing protein</fullName>
    </recommendedName>
</protein>
<dbReference type="RefSeq" id="WP_167995417.1">
    <property type="nucleotide sequence ID" value="NZ_JAATJL010000001.1"/>
</dbReference>
<feature type="compositionally biased region" description="Basic and acidic residues" evidence="1">
    <location>
        <begin position="74"/>
        <end position="113"/>
    </location>
</feature>
<evidence type="ECO:0000256" key="1">
    <source>
        <dbReference type="SAM" id="MobiDB-lite"/>
    </source>
</evidence>
<sequence length="131" mass="15095">MKCPVDNIDLVMSERSGVEIDYCPTCRGVWLDRGELDKILDRAAALAGPERPHAPSAPPVAPPLPSPLLNRAPRPSERDHGRYDDSRDHRFERDNRRGDDYRGYEGRGYDPRGQKPYRKKKDNWLGEMFDF</sequence>
<evidence type="ECO:0000313" key="3">
    <source>
        <dbReference type="EMBL" id="NJC24123.1"/>
    </source>
</evidence>
<reference evidence="3 4" key="1">
    <citation type="submission" date="2020-03" db="EMBL/GenBank/DDBJ databases">
        <title>Sequencing the genomes of 1000 actinobacteria strains.</title>
        <authorList>
            <person name="Klenk H.-P."/>
        </authorList>
    </citation>
    <scope>NUCLEOTIDE SEQUENCE [LARGE SCALE GENOMIC DNA]</scope>
    <source>
        <strain evidence="3 4">DSM 16403</strain>
    </source>
</reference>
<dbReference type="AlphaFoldDB" id="A0A846RLM3"/>
<dbReference type="InterPro" id="IPR027392">
    <property type="entry name" value="TF_Znf"/>
</dbReference>
<evidence type="ECO:0000313" key="4">
    <source>
        <dbReference type="Proteomes" id="UP000547458"/>
    </source>
</evidence>
<accession>A0A846RLM3</accession>
<dbReference type="EMBL" id="JAATJL010000001">
    <property type="protein sequence ID" value="NJC24123.1"/>
    <property type="molecule type" value="Genomic_DNA"/>
</dbReference>
<keyword evidence="4" id="KW-1185">Reference proteome</keyword>
<evidence type="ECO:0000259" key="2">
    <source>
        <dbReference type="Pfam" id="PF13453"/>
    </source>
</evidence>